<evidence type="ECO:0000313" key="10">
    <source>
        <dbReference type="Proteomes" id="UP001500618"/>
    </source>
</evidence>
<dbReference type="InterPro" id="IPR002397">
    <property type="entry name" value="Cyt_P450_B"/>
</dbReference>
<dbReference type="PRINTS" id="PR00385">
    <property type="entry name" value="P450"/>
</dbReference>
<keyword evidence="4 7" id="KW-0560">Oxidoreductase</keyword>
<proteinExistence type="inferred from homology"/>
<protein>
    <submittedName>
        <fullName evidence="9">Cytochrome P450</fullName>
    </submittedName>
</protein>
<dbReference type="Gene3D" id="1.10.630.10">
    <property type="entry name" value="Cytochrome P450"/>
    <property type="match status" value="1"/>
</dbReference>
<comment type="similarity">
    <text evidence="1 7">Belongs to the cytochrome P450 family.</text>
</comment>
<keyword evidence="5 7" id="KW-0408">Iron</keyword>
<evidence type="ECO:0000256" key="8">
    <source>
        <dbReference type="SAM" id="MobiDB-lite"/>
    </source>
</evidence>
<dbReference type="InterPro" id="IPR017972">
    <property type="entry name" value="Cyt_P450_CS"/>
</dbReference>
<sequence>MTVTEPAAELFSDSYWKNPYPTYDFLRAEQPVHEATLPEGGTAWLVTRYEDVKAAFLDARLSKDYRWTLPEEMRAAAPIANVGGGAMMILTDPPDHTRLRKLVVKAFTVRRINGLRPGVEAIAERLLDELSSHVVDGRVDLLDHYAVSLPVEVICELLGVPAADRPSFSAWSATMVDENPQSDKHEAGANLGAYLSELIERKRAEPDGALLSALIEVSDSGDRLSPGELVAMAMMLLIAGHETTANLIGNGMLGLLTHPEQRDRLLADPALLPAAVEEFLRWDSPVHNAPIRFAAEDVRIGDAVIPAGAMVILSTGSANRDSDKFADPSRLDPDRDTSGHLSFGHGLHFCLGASLARMEGQVAIGALLRRFPAISLAVPAQDLLHRRSTLVHGLRELPVHL</sequence>
<evidence type="ECO:0000256" key="4">
    <source>
        <dbReference type="ARBA" id="ARBA00023002"/>
    </source>
</evidence>
<evidence type="ECO:0000256" key="2">
    <source>
        <dbReference type="ARBA" id="ARBA00022617"/>
    </source>
</evidence>
<dbReference type="RefSeq" id="WP_344312400.1">
    <property type="nucleotide sequence ID" value="NZ_BAAANY010000018.1"/>
</dbReference>
<evidence type="ECO:0000256" key="3">
    <source>
        <dbReference type="ARBA" id="ARBA00022723"/>
    </source>
</evidence>
<dbReference type="PROSITE" id="PS00086">
    <property type="entry name" value="CYTOCHROME_P450"/>
    <property type="match status" value="1"/>
</dbReference>
<dbReference type="PANTHER" id="PTHR46696">
    <property type="entry name" value="P450, PUTATIVE (EUROFUNG)-RELATED"/>
    <property type="match status" value="1"/>
</dbReference>
<organism evidence="9 10">
    <name type="scientific">Fodinicola feengrottensis</name>
    <dbReference type="NCBI Taxonomy" id="435914"/>
    <lineage>
        <taxon>Bacteria</taxon>
        <taxon>Bacillati</taxon>
        <taxon>Actinomycetota</taxon>
        <taxon>Actinomycetes</taxon>
        <taxon>Mycobacteriales</taxon>
        <taxon>Fodinicola</taxon>
    </lineage>
</organism>
<dbReference type="Proteomes" id="UP001500618">
    <property type="component" value="Unassembled WGS sequence"/>
</dbReference>
<dbReference type="InterPro" id="IPR001128">
    <property type="entry name" value="Cyt_P450"/>
</dbReference>
<dbReference type="PANTHER" id="PTHR46696:SF1">
    <property type="entry name" value="CYTOCHROME P450 YJIB-RELATED"/>
    <property type="match status" value="1"/>
</dbReference>
<feature type="region of interest" description="Disordered" evidence="8">
    <location>
        <begin position="318"/>
        <end position="337"/>
    </location>
</feature>
<accession>A0ABN2HNF6</accession>
<dbReference type="PRINTS" id="PR00359">
    <property type="entry name" value="BP450"/>
</dbReference>
<gene>
    <name evidence="9" type="ORF">GCM10009765_45340</name>
</gene>
<dbReference type="InterPro" id="IPR036396">
    <property type="entry name" value="Cyt_P450_sf"/>
</dbReference>
<dbReference type="EMBL" id="BAAANY010000018">
    <property type="protein sequence ID" value="GAA1690791.1"/>
    <property type="molecule type" value="Genomic_DNA"/>
</dbReference>
<evidence type="ECO:0000256" key="1">
    <source>
        <dbReference type="ARBA" id="ARBA00010617"/>
    </source>
</evidence>
<evidence type="ECO:0000313" key="9">
    <source>
        <dbReference type="EMBL" id="GAA1690791.1"/>
    </source>
</evidence>
<reference evidence="9 10" key="1">
    <citation type="journal article" date="2019" name="Int. J. Syst. Evol. Microbiol.">
        <title>The Global Catalogue of Microorganisms (GCM) 10K type strain sequencing project: providing services to taxonomists for standard genome sequencing and annotation.</title>
        <authorList>
            <consortium name="The Broad Institute Genomics Platform"/>
            <consortium name="The Broad Institute Genome Sequencing Center for Infectious Disease"/>
            <person name="Wu L."/>
            <person name="Ma J."/>
        </authorList>
    </citation>
    <scope>NUCLEOTIDE SEQUENCE [LARGE SCALE GENOMIC DNA]</scope>
    <source>
        <strain evidence="9 10">JCM 14718</strain>
    </source>
</reference>
<keyword evidence="6 7" id="KW-0503">Monooxygenase</keyword>
<keyword evidence="10" id="KW-1185">Reference proteome</keyword>
<evidence type="ECO:0000256" key="7">
    <source>
        <dbReference type="RuleBase" id="RU000461"/>
    </source>
</evidence>
<evidence type="ECO:0000256" key="5">
    <source>
        <dbReference type="ARBA" id="ARBA00023004"/>
    </source>
</evidence>
<name>A0ABN2HNF6_9ACTN</name>
<dbReference type="CDD" id="cd11029">
    <property type="entry name" value="CYP107-like"/>
    <property type="match status" value="1"/>
</dbReference>
<keyword evidence="2 7" id="KW-0349">Heme</keyword>
<feature type="compositionally biased region" description="Basic and acidic residues" evidence="8">
    <location>
        <begin position="320"/>
        <end position="337"/>
    </location>
</feature>
<dbReference type="SUPFAM" id="SSF48264">
    <property type="entry name" value="Cytochrome P450"/>
    <property type="match status" value="1"/>
</dbReference>
<keyword evidence="3 7" id="KW-0479">Metal-binding</keyword>
<dbReference type="Pfam" id="PF00067">
    <property type="entry name" value="p450"/>
    <property type="match status" value="1"/>
</dbReference>
<comment type="caution">
    <text evidence="9">The sequence shown here is derived from an EMBL/GenBank/DDBJ whole genome shotgun (WGS) entry which is preliminary data.</text>
</comment>
<evidence type="ECO:0000256" key="6">
    <source>
        <dbReference type="ARBA" id="ARBA00023033"/>
    </source>
</evidence>